<name>A0A521C9X4_9SPHI</name>
<accession>A0A521C9X4</accession>
<sequence>MLIILVILVSPGVYAQQTGSFKVGGDLDKFYPVTFLDGGWDQNIATELDLGRSAVHYDSDWRGSMIAKFRFHSNQWGNGANFIDADIFQIYNRLSVQTVEFVAGYKDATGNNNGYANIIWLRGGGTTYFFKSNVTTNPVVYDGIQNPLPYHEVGGPDQSYKTIVDAYVNSGGLSRQGTAYFSGTGKSYFMGNVGIGTTNPKEKLSVNGNIRAQEIKVESANWPDFVFEKGYYLTTLAETEKYIMDNGHLAGLPKAADVKANGINLGEVNKLLLQKIEELTLHLIQKDKEIKRLEKLNDRVNDLECKLNKLSEK</sequence>
<organism evidence="2 3">
    <name type="scientific">Pedobacter westerhofensis</name>
    <dbReference type="NCBI Taxonomy" id="425512"/>
    <lineage>
        <taxon>Bacteria</taxon>
        <taxon>Pseudomonadati</taxon>
        <taxon>Bacteroidota</taxon>
        <taxon>Sphingobacteriia</taxon>
        <taxon>Sphingobacteriales</taxon>
        <taxon>Sphingobacteriaceae</taxon>
        <taxon>Pedobacter</taxon>
    </lineage>
</organism>
<keyword evidence="3" id="KW-1185">Reference proteome</keyword>
<dbReference type="AlphaFoldDB" id="A0A521C9X4"/>
<proteinExistence type="predicted"/>
<protein>
    <recommendedName>
        <fullName evidence="4">Cell wall anchor protein</fullName>
    </recommendedName>
</protein>
<keyword evidence="1" id="KW-0175">Coiled coil</keyword>
<evidence type="ECO:0000256" key="1">
    <source>
        <dbReference type="SAM" id="Coils"/>
    </source>
</evidence>
<reference evidence="2 3" key="1">
    <citation type="submission" date="2017-05" db="EMBL/GenBank/DDBJ databases">
        <authorList>
            <person name="Varghese N."/>
            <person name="Submissions S."/>
        </authorList>
    </citation>
    <scope>NUCLEOTIDE SEQUENCE [LARGE SCALE GENOMIC DNA]</scope>
    <source>
        <strain evidence="2 3">DSM 19036</strain>
    </source>
</reference>
<evidence type="ECO:0000313" key="2">
    <source>
        <dbReference type="EMBL" id="SMO55520.1"/>
    </source>
</evidence>
<dbReference type="EMBL" id="FXTN01000003">
    <property type="protein sequence ID" value="SMO55520.1"/>
    <property type="molecule type" value="Genomic_DNA"/>
</dbReference>
<gene>
    <name evidence="2" type="ORF">SAMN06265348_103295</name>
</gene>
<evidence type="ECO:0008006" key="4">
    <source>
        <dbReference type="Google" id="ProtNLM"/>
    </source>
</evidence>
<evidence type="ECO:0000313" key="3">
    <source>
        <dbReference type="Proteomes" id="UP000320300"/>
    </source>
</evidence>
<dbReference type="Proteomes" id="UP000320300">
    <property type="component" value="Unassembled WGS sequence"/>
</dbReference>
<feature type="coiled-coil region" evidence="1">
    <location>
        <begin position="276"/>
        <end position="313"/>
    </location>
</feature>